<gene>
    <name evidence="2" type="primary">Cnig_chr_II.g5533</name>
    <name evidence="2" type="ORF">B9Z55_005533</name>
</gene>
<comment type="caution">
    <text evidence="2">The sequence shown here is derived from an EMBL/GenBank/DDBJ whole genome shotgun (WGS) entry which is preliminary data.</text>
</comment>
<evidence type="ECO:0000313" key="3">
    <source>
        <dbReference type="Proteomes" id="UP000230233"/>
    </source>
</evidence>
<feature type="region of interest" description="Disordered" evidence="1">
    <location>
        <begin position="1"/>
        <end position="75"/>
    </location>
</feature>
<name>A0A2G5V199_9PELO</name>
<sequence length="133" mass="15330">MLHQTIQSVRNYNYREQQNQYTSRPGTSNPTSSKGPEGKPQQPKKGFGSEYNNRFNGNSRKQNERKPRYVSSSKLSFLAVKKMNTISDYHDQEDEITNRMKPGQPEREELAHALGLSNRDPDPPQRRGGFGFR</sequence>
<accession>A0A2G5V199</accession>
<keyword evidence="3" id="KW-1185">Reference proteome</keyword>
<feature type="compositionally biased region" description="Polar residues" evidence="1">
    <location>
        <begin position="50"/>
        <end position="60"/>
    </location>
</feature>
<feature type="region of interest" description="Disordered" evidence="1">
    <location>
        <begin position="112"/>
        <end position="133"/>
    </location>
</feature>
<dbReference type="Proteomes" id="UP000230233">
    <property type="component" value="Chromosome II"/>
</dbReference>
<feature type="compositionally biased region" description="Polar residues" evidence="1">
    <location>
        <begin position="1"/>
        <end position="33"/>
    </location>
</feature>
<feature type="compositionally biased region" description="Low complexity" evidence="1">
    <location>
        <begin position="34"/>
        <end position="48"/>
    </location>
</feature>
<organism evidence="2 3">
    <name type="scientific">Caenorhabditis nigoni</name>
    <dbReference type="NCBI Taxonomy" id="1611254"/>
    <lineage>
        <taxon>Eukaryota</taxon>
        <taxon>Metazoa</taxon>
        <taxon>Ecdysozoa</taxon>
        <taxon>Nematoda</taxon>
        <taxon>Chromadorea</taxon>
        <taxon>Rhabditida</taxon>
        <taxon>Rhabditina</taxon>
        <taxon>Rhabditomorpha</taxon>
        <taxon>Rhabditoidea</taxon>
        <taxon>Rhabditidae</taxon>
        <taxon>Peloderinae</taxon>
        <taxon>Caenorhabditis</taxon>
    </lineage>
</organism>
<evidence type="ECO:0000313" key="2">
    <source>
        <dbReference type="EMBL" id="PIC45554.1"/>
    </source>
</evidence>
<proteinExistence type="predicted"/>
<evidence type="ECO:0000256" key="1">
    <source>
        <dbReference type="SAM" id="MobiDB-lite"/>
    </source>
</evidence>
<dbReference type="EMBL" id="PDUG01000002">
    <property type="protein sequence ID" value="PIC45554.1"/>
    <property type="molecule type" value="Genomic_DNA"/>
</dbReference>
<dbReference type="AlphaFoldDB" id="A0A2G5V199"/>
<protein>
    <submittedName>
        <fullName evidence="2">Uncharacterized protein</fullName>
    </submittedName>
</protein>
<reference evidence="3" key="1">
    <citation type="submission" date="2017-10" db="EMBL/GenBank/DDBJ databases">
        <title>Rapid genome shrinkage in a self-fertile nematode reveals novel sperm competition proteins.</title>
        <authorList>
            <person name="Yin D."/>
            <person name="Schwarz E.M."/>
            <person name="Thomas C.G."/>
            <person name="Felde R.L."/>
            <person name="Korf I.F."/>
            <person name="Cutter A.D."/>
            <person name="Schartner C.M."/>
            <person name="Ralston E.J."/>
            <person name="Meyer B.J."/>
            <person name="Haag E.S."/>
        </authorList>
    </citation>
    <scope>NUCLEOTIDE SEQUENCE [LARGE SCALE GENOMIC DNA]</scope>
    <source>
        <strain evidence="3">JU1422</strain>
    </source>
</reference>